<dbReference type="Gene3D" id="1.10.10.1710">
    <property type="entry name" value="Deoxyribodipyrimidine photolyase-related"/>
    <property type="match status" value="1"/>
</dbReference>
<dbReference type="InterPro" id="IPR014729">
    <property type="entry name" value="Rossmann-like_a/b/a_fold"/>
</dbReference>
<sequence length="509" mass="57928">MSTPTLRLILGDQLSLANPVLASADAKRDWILLAEVAEEASYVPHNRHKIVLIFSAMRHFAAKLREQGFKVIYRSFDEAVPSLYAAVEEGLKESAAEAVLATAPGEHRLLVEMQSWESKFAVPVLIQEDDRFLASRDYFESWASGRKQFRMEYFYREMRRKYGLLLDKDGEPEGGKWNYDADNRGGWRGQVEVPDRPMVALDEITQDVIALVNQSFASNPGDLSQFRMAVTSEDAQAQFDWFCAHALENFGNYQDALAEESPWMFHGLISMYLNIGLLEPLPVCQQVESAWREGNCSLAAAEGFIRQVLGWREYVRGIYWHAMPEYAQRNTFDAKRKLPQWFWSGDTDMRCLSQALGQSLELGYAHHIQRLMVIGNFALLAGLDVAEVCEWYLAVYVDAFEWVELPNTLGMALHGDQGLMASKPYAASGKYIQRQGNHCKACRYDPKQTTGEGACPYNSLYWHFIDRHQDYLTKNARMGLIVGGWKKRDVADRKAIVDWGDQILATVLD</sequence>
<dbReference type="Gene3D" id="1.25.40.80">
    <property type="match status" value="1"/>
</dbReference>
<dbReference type="SUPFAM" id="SSF48173">
    <property type="entry name" value="Cryptochrome/photolyase FAD-binding domain"/>
    <property type="match status" value="1"/>
</dbReference>
<gene>
    <name evidence="1" type="ORF">R0135_16035</name>
</gene>
<dbReference type="Pfam" id="PF04244">
    <property type="entry name" value="DPRP"/>
    <property type="match status" value="1"/>
</dbReference>
<dbReference type="EMBL" id="CP136864">
    <property type="protein sequence ID" value="WOJ93274.1"/>
    <property type="molecule type" value="Genomic_DNA"/>
</dbReference>
<dbReference type="RefSeq" id="WP_407347922.1">
    <property type="nucleotide sequence ID" value="NZ_CP136864.1"/>
</dbReference>
<dbReference type="PANTHER" id="PTHR38657:SF1">
    <property type="entry name" value="SLR1343 PROTEIN"/>
    <property type="match status" value="1"/>
</dbReference>
<proteinExistence type="predicted"/>
<dbReference type="InterPro" id="IPR052551">
    <property type="entry name" value="UV-DNA_repair_photolyase"/>
</dbReference>
<dbReference type="InterPro" id="IPR007357">
    <property type="entry name" value="PhrB-like"/>
</dbReference>
<evidence type="ECO:0000313" key="2">
    <source>
        <dbReference type="Proteomes" id="UP001626537"/>
    </source>
</evidence>
<evidence type="ECO:0000313" key="1">
    <source>
        <dbReference type="EMBL" id="WOJ93274.1"/>
    </source>
</evidence>
<organism evidence="1 2">
    <name type="scientific">Congregibacter variabilis</name>
    <dbReference type="NCBI Taxonomy" id="3081200"/>
    <lineage>
        <taxon>Bacteria</taxon>
        <taxon>Pseudomonadati</taxon>
        <taxon>Pseudomonadota</taxon>
        <taxon>Gammaproteobacteria</taxon>
        <taxon>Cellvibrionales</taxon>
        <taxon>Halieaceae</taxon>
        <taxon>Congregibacter</taxon>
    </lineage>
</organism>
<reference evidence="1 2" key="1">
    <citation type="submission" date="2023-10" db="EMBL/GenBank/DDBJ databases">
        <title>Two novel species belonging to the OM43/NOR5 clade.</title>
        <authorList>
            <person name="Park M."/>
        </authorList>
    </citation>
    <scope>NUCLEOTIDE SEQUENCE [LARGE SCALE GENOMIC DNA]</scope>
    <source>
        <strain evidence="1 2">IMCC43200</strain>
    </source>
</reference>
<dbReference type="Proteomes" id="UP001626537">
    <property type="component" value="Chromosome"/>
</dbReference>
<dbReference type="PANTHER" id="PTHR38657">
    <property type="entry name" value="SLR1343 PROTEIN"/>
    <property type="match status" value="1"/>
</dbReference>
<dbReference type="InterPro" id="IPR036134">
    <property type="entry name" value="Crypto/Photolyase_FAD-like_sf"/>
</dbReference>
<protein>
    <submittedName>
        <fullName evidence="1">Cryptochrome/photolyase family protein</fullName>
    </submittedName>
</protein>
<accession>A0ABZ0I3S8</accession>
<dbReference type="Gene3D" id="1.10.579.10">
    <property type="entry name" value="DNA Cyclobutane Dipyrimidine Photolyase, subunit A, domain 3"/>
    <property type="match status" value="1"/>
</dbReference>
<keyword evidence="2" id="KW-1185">Reference proteome</keyword>
<name>A0ABZ0I3S8_9GAMM</name>
<dbReference type="Gene3D" id="3.40.50.620">
    <property type="entry name" value="HUPs"/>
    <property type="match status" value="1"/>
</dbReference>